<dbReference type="Pfam" id="PF01852">
    <property type="entry name" value="START"/>
    <property type="match status" value="1"/>
</dbReference>
<dbReference type="PANTHER" id="PTHR46121:SF4">
    <property type="entry name" value="STEROIDOGENIC ACUTE REGULATORY PROTEIN-LIKE"/>
    <property type="match status" value="1"/>
</dbReference>
<name>R7V9W1_CAPTE</name>
<evidence type="ECO:0000313" key="8">
    <source>
        <dbReference type="EnsemblMetazoa" id="CapteP174334"/>
    </source>
</evidence>
<dbReference type="GO" id="GO:0005765">
    <property type="term" value="C:lysosomal membrane"/>
    <property type="evidence" value="ECO:0007669"/>
    <property type="project" value="TreeGrafter"/>
</dbReference>
<dbReference type="AlphaFoldDB" id="R7V9W1"/>
<keyword evidence="2 4" id="KW-0812">Transmembrane</keyword>
<dbReference type="InterPro" id="IPR051869">
    <property type="entry name" value="STARD3"/>
</dbReference>
<evidence type="ECO:0000256" key="1">
    <source>
        <dbReference type="ARBA" id="ARBA00004141"/>
    </source>
</evidence>
<dbReference type="InterPro" id="IPR019498">
    <property type="entry name" value="MENTAL"/>
</dbReference>
<dbReference type="EnsemblMetazoa" id="CapteT174334">
    <property type="protein sequence ID" value="CapteP174334"/>
    <property type="gene ID" value="CapteG174334"/>
</dbReference>
<protein>
    <recommendedName>
        <fullName evidence="10">START domain-containing protein</fullName>
    </recommendedName>
</protein>
<dbReference type="SUPFAM" id="SSF55961">
    <property type="entry name" value="Bet v1-like"/>
    <property type="match status" value="1"/>
</dbReference>
<keyword evidence="4" id="KW-1133">Transmembrane helix</keyword>
<dbReference type="EMBL" id="KB293809">
    <property type="protein sequence ID" value="ELU15384.1"/>
    <property type="molecule type" value="Genomic_DNA"/>
</dbReference>
<dbReference type="InterPro" id="IPR023393">
    <property type="entry name" value="START-like_dom_sf"/>
</dbReference>
<evidence type="ECO:0000259" key="5">
    <source>
        <dbReference type="PROSITE" id="PS50848"/>
    </source>
</evidence>
<dbReference type="PRINTS" id="PR00978">
    <property type="entry name" value="STARPROTEIN"/>
</dbReference>
<dbReference type="EMBL" id="AMQN01004558">
    <property type="status" value="NOT_ANNOTATED_CDS"/>
    <property type="molecule type" value="Genomic_DNA"/>
</dbReference>
<dbReference type="InterPro" id="IPR000799">
    <property type="entry name" value="StAR-like"/>
</dbReference>
<dbReference type="OrthoDB" id="74575at2759"/>
<evidence type="ECO:0000256" key="2">
    <source>
        <dbReference type="ARBA" id="ARBA00022692"/>
    </source>
</evidence>
<keyword evidence="3 4" id="KW-0472">Membrane</keyword>
<evidence type="ECO:0000313" key="7">
    <source>
        <dbReference type="EMBL" id="ELU15384.1"/>
    </source>
</evidence>
<evidence type="ECO:0008006" key="10">
    <source>
        <dbReference type="Google" id="ProtNLM"/>
    </source>
</evidence>
<organism evidence="7">
    <name type="scientific">Capitella teleta</name>
    <name type="common">Polychaete worm</name>
    <dbReference type="NCBI Taxonomy" id="283909"/>
    <lineage>
        <taxon>Eukaryota</taxon>
        <taxon>Metazoa</taxon>
        <taxon>Spiralia</taxon>
        <taxon>Lophotrochozoa</taxon>
        <taxon>Annelida</taxon>
        <taxon>Polychaeta</taxon>
        <taxon>Sedentaria</taxon>
        <taxon>Scolecida</taxon>
        <taxon>Capitellidae</taxon>
        <taxon>Capitella</taxon>
    </lineage>
</organism>
<dbReference type="FunCoup" id="R7V9W1">
    <property type="interactions" value="976"/>
</dbReference>
<dbReference type="HOGENOM" id="CLU_033480_1_0_1"/>
<comment type="subcellular location">
    <subcellularLocation>
        <location evidence="1">Membrane</location>
        <topology evidence="1">Multi-pass membrane protein</topology>
    </subcellularLocation>
</comment>
<evidence type="ECO:0000259" key="6">
    <source>
        <dbReference type="PROSITE" id="PS51439"/>
    </source>
</evidence>
<dbReference type="GO" id="GO:0005789">
    <property type="term" value="C:endoplasmic reticulum membrane"/>
    <property type="evidence" value="ECO:0007669"/>
    <property type="project" value="TreeGrafter"/>
</dbReference>
<reference evidence="9" key="1">
    <citation type="submission" date="2012-12" db="EMBL/GenBank/DDBJ databases">
        <authorList>
            <person name="Hellsten U."/>
            <person name="Grimwood J."/>
            <person name="Chapman J.A."/>
            <person name="Shapiro H."/>
            <person name="Aerts A."/>
            <person name="Otillar R.P."/>
            <person name="Terry A.Y."/>
            <person name="Boore J.L."/>
            <person name="Simakov O."/>
            <person name="Marletaz F."/>
            <person name="Cho S.-J."/>
            <person name="Edsinger-Gonzales E."/>
            <person name="Havlak P."/>
            <person name="Kuo D.-H."/>
            <person name="Larsson T."/>
            <person name="Lv J."/>
            <person name="Arendt D."/>
            <person name="Savage R."/>
            <person name="Osoegawa K."/>
            <person name="de Jong P."/>
            <person name="Lindberg D.R."/>
            <person name="Seaver E.C."/>
            <person name="Weisblat D.A."/>
            <person name="Putnam N.H."/>
            <person name="Grigoriev I.V."/>
            <person name="Rokhsar D.S."/>
        </authorList>
    </citation>
    <scope>NUCLEOTIDE SEQUENCE</scope>
    <source>
        <strain evidence="9">I ESC-2004</strain>
    </source>
</reference>
<dbReference type="GO" id="GO:0008289">
    <property type="term" value="F:lipid binding"/>
    <property type="evidence" value="ECO:0007669"/>
    <property type="project" value="InterPro"/>
</dbReference>
<dbReference type="PANTHER" id="PTHR46121">
    <property type="entry name" value="STEROIDOGENIC ACUTE REGULATORY PROTEIN-LIKE"/>
    <property type="match status" value="1"/>
</dbReference>
<dbReference type="GO" id="GO:0031902">
    <property type="term" value="C:late endosome membrane"/>
    <property type="evidence" value="ECO:0007669"/>
    <property type="project" value="TreeGrafter"/>
</dbReference>
<feature type="domain" description="START" evidence="5">
    <location>
        <begin position="218"/>
        <end position="406"/>
    </location>
</feature>
<feature type="domain" description="MENTAL" evidence="6">
    <location>
        <begin position="1"/>
        <end position="179"/>
    </location>
</feature>
<reference evidence="7 9" key="2">
    <citation type="journal article" date="2013" name="Nature">
        <title>Insights into bilaterian evolution from three spiralian genomes.</title>
        <authorList>
            <person name="Simakov O."/>
            <person name="Marletaz F."/>
            <person name="Cho S.J."/>
            <person name="Edsinger-Gonzales E."/>
            <person name="Havlak P."/>
            <person name="Hellsten U."/>
            <person name="Kuo D.H."/>
            <person name="Larsson T."/>
            <person name="Lv J."/>
            <person name="Arendt D."/>
            <person name="Savage R."/>
            <person name="Osoegawa K."/>
            <person name="de Jong P."/>
            <person name="Grimwood J."/>
            <person name="Chapman J.A."/>
            <person name="Shapiro H."/>
            <person name="Aerts A."/>
            <person name="Otillar R.P."/>
            <person name="Terry A.Y."/>
            <person name="Boore J.L."/>
            <person name="Grigoriev I.V."/>
            <person name="Lindberg D.R."/>
            <person name="Seaver E.C."/>
            <person name="Weisblat D.A."/>
            <person name="Putnam N.H."/>
            <person name="Rokhsar D.S."/>
        </authorList>
    </citation>
    <scope>NUCLEOTIDE SEQUENCE</scope>
    <source>
        <strain evidence="7 9">I ESC-2004</strain>
    </source>
</reference>
<dbReference type="Pfam" id="PF10457">
    <property type="entry name" value="MENTAL"/>
    <property type="match status" value="1"/>
</dbReference>
<keyword evidence="9" id="KW-1185">Reference proteome</keyword>
<dbReference type="GO" id="GO:0099044">
    <property type="term" value="P:vesicle tethering to endoplasmic reticulum"/>
    <property type="evidence" value="ECO:0007669"/>
    <property type="project" value="TreeGrafter"/>
</dbReference>
<proteinExistence type="predicted"/>
<evidence type="ECO:0000256" key="3">
    <source>
        <dbReference type="ARBA" id="ARBA00023136"/>
    </source>
</evidence>
<dbReference type="GO" id="GO:0140284">
    <property type="term" value="C:endoplasmic reticulum-endosome membrane contact site"/>
    <property type="evidence" value="ECO:0007669"/>
    <property type="project" value="TreeGrafter"/>
</dbReference>
<accession>R7V9W1</accession>
<dbReference type="OMA" id="AYHMQYD"/>
<feature type="transmembrane region" description="Helical" evidence="4">
    <location>
        <begin position="7"/>
        <end position="34"/>
    </location>
</feature>
<sequence length="407" mass="46289">MSPVRRTFCLLVLFDLLITFLIWIIYTQILGLGIKKAFEEEVVQYSYRESTFDIVLSACWRFVPLQLAYALFRIRNPSIVAVMNESDLIFCLFCIFLQFSGDHNHNNIVCYLLFISTFVIAWVEVWFLDFKVLPREAKTRARGEAIGGGSERAPLLHNHYQFPPSNDQYYSPVDSRAGKGHDLLCSCIFMRDVFQNQRMRMSKAKDNWSITWNILHTKDGWRTQQGKSLDDGIVYTQNFPKFGKLFKLEGYVDASPQAVFETTVIKCDEQPKWNPTVLGSKLLQVINETTDISYQIAAEGAGGLVASRDFVSLRHWATKDGVILSSGCAVQHPDAPPTKNYVRGENKAGGWSFFPVAGNPNKCLFIWILGTDLKGWVPQYAVDTALAGTVRDFLRHLQNHMRTLTAD</sequence>
<dbReference type="Gene3D" id="3.30.530.20">
    <property type="match status" value="1"/>
</dbReference>
<feature type="transmembrane region" description="Helical" evidence="4">
    <location>
        <begin position="111"/>
        <end position="130"/>
    </location>
</feature>
<dbReference type="STRING" id="283909.R7V9W1"/>
<dbReference type="Proteomes" id="UP000014760">
    <property type="component" value="Unassembled WGS sequence"/>
</dbReference>
<gene>
    <name evidence="7" type="ORF">CAPTEDRAFT_174334</name>
</gene>
<evidence type="ECO:0000256" key="4">
    <source>
        <dbReference type="SAM" id="Phobius"/>
    </source>
</evidence>
<dbReference type="PROSITE" id="PS51439">
    <property type="entry name" value="MENTAL"/>
    <property type="match status" value="1"/>
</dbReference>
<reference evidence="8" key="3">
    <citation type="submission" date="2015-06" db="UniProtKB">
        <authorList>
            <consortium name="EnsemblMetazoa"/>
        </authorList>
    </citation>
    <scope>IDENTIFICATION</scope>
</reference>
<dbReference type="SMART" id="SM00234">
    <property type="entry name" value="START"/>
    <property type="match status" value="1"/>
</dbReference>
<dbReference type="InterPro" id="IPR002913">
    <property type="entry name" value="START_lipid-bd_dom"/>
</dbReference>
<dbReference type="PROSITE" id="PS50848">
    <property type="entry name" value="START"/>
    <property type="match status" value="1"/>
</dbReference>
<evidence type="ECO:0000313" key="9">
    <source>
        <dbReference type="Proteomes" id="UP000014760"/>
    </source>
</evidence>
<feature type="transmembrane region" description="Helical" evidence="4">
    <location>
        <begin position="79"/>
        <end position="99"/>
    </location>
</feature>